<protein>
    <submittedName>
        <fullName evidence="2">Glycosyltransferase</fullName>
    </submittedName>
</protein>
<name>A0A844BWE1_9LACT</name>
<keyword evidence="2" id="KW-0808">Transferase</keyword>
<dbReference type="Pfam" id="PF00534">
    <property type="entry name" value="Glycos_transf_1"/>
    <property type="match status" value="1"/>
</dbReference>
<evidence type="ECO:0000259" key="1">
    <source>
        <dbReference type="Pfam" id="PF00534"/>
    </source>
</evidence>
<evidence type="ECO:0000313" key="2">
    <source>
        <dbReference type="EMBL" id="MRI80796.1"/>
    </source>
</evidence>
<accession>A0A844BWE1</accession>
<dbReference type="Proteomes" id="UP000469870">
    <property type="component" value="Unassembled WGS sequence"/>
</dbReference>
<feature type="domain" description="Glycosyl transferase family 1" evidence="1">
    <location>
        <begin position="129"/>
        <end position="252"/>
    </location>
</feature>
<dbReference type="SUPFAM" id="SSF53756">
    <property type="entry name" value="UDP-Glycosyltransferase/glycogen phosphorylase"/>
    <property type="match status" value="1"/>
</dbReference>
<sequence>MKVLFQRSEQAFLPEIDAYIEYLNQDQRFQAFDSSKLEAGYDIEVYDVIWEFKGFGGIQSNQQLIVHEYASLSTGKFPRTKNFIKSRYNPTPDLRIFLNEAVHRGFNFKDQVEYTYRDMGIDSQFLQQTTTQKEFDYVYVGSISKEREIDQLLQSFTQKANGKLCLVGSVEDDIYESYKNHPDLTFTGKVAYHEVPEIATKAVYGLNYMPDKYPFNFQTSTKLLEYLALGLKIITTNYQWVNDFQKKHDSQFFTLGKDKVFDVTGIDEFEFKNHFKAEEYTWEKVLEAAQIKEKLLHQWQ</sequence>
<dbReference type="GO" id="GO:0016757">
    <property type="term" value="F:glycosyltransferase activity"/>
    <property type="evidence" value="ECO:0007669"/>
    <property type="project" value="InterPro"/>
</dbReference>
<proteinExistence type="predicted"/>
<dbReference type="AlphaFoldDB" id="A0A844BWE1"/>
<organism evidence="2 3">
    <name type="scientific">Fundicoccus ignavus</name>
    <dbReference type="NCBI Taxonomy" id="2664442"/>
    <lineage>
        <taxon>Bacteria</taxon>
        <taxon>Bacillati</taxon>
        <taxon>Bacillota</taxon>
        <taxon>Bacilli</taxon>
        <taxon>Lactobacillales</taxon>
        <taxon>Aerococcaceae</taxon>
        <taxon>Fundicoccus</taxon>
    </lineage>
</organism>
<dbReference type="EMBL" id="WJQR01000002">
    <property type="protein sequence ID" value="MRI80796.1"/>
    <property type="molecule type" value="Genomic_DNA"/>
</dbReference>
<dbReference type="RefSeq" id="WP_153861279.1">
    <property type="nucleotide sequence ID" value="NZ_WJQR01000002.1"/>
</dbReference>
<gene>
    <name evidence="2" type="ORF">GIY11_01960</name>
</gene>
<reference evidence="2 3" key="1">
    <citation type="submission" date="2019-11" db="EMBL/GenBank/DDBJ databases">
        <title>Characterisation of Fundicoccus ignavus gen. nov. sp. nov., a novel genus of the family Aerococcaceae isolated from bulk tank milk.</title>
        <authorList>
            <person name="Siebert A."/>
            <person name="Huptas C."/>
            <person name="Wenning M."/>
            <person name="Scherer S."/>
            <person name="Doll E.V."/>
        </authorList>
    </citation>
    <scope>NUCLEOTIDE SEQUENCE [LARGE SCALE GENOMIC DNA]</scope>
    <source>
        <strain evidence="2 3">DSM 109653</strain>
    </source>
</reference>
<dbReference type="InterPro" id="IPR001296">
    <property type="entry name" value="Glyco_trans_1"/>
</dbReference>
<comment type="caution">
    <text evidence="2">The sequence shown here is derived from an EMBL/GenBank/DDBJ whole genome shotgun (WGS) entry which is preliminary data.</text>
</comment>
<evidence type="ECO:0000313" key="3">
    <source>
        <dbReference type="Proteomes" id="UP000469870"/>
    </source>
</evidence>
<dbReference type="Gene3D" id="3.40.50.2000">
    <property type="entry name" value="Glycogen Phosphorylase B"/>
    <property type="match status" value="1"/>
</dbReference>